<sequence length="74" mass="7845">MASQSSTESVPRPADDGADEVTHGYPPPARPVGSTVVAYCGAVMTVRGESSASPPPDTCAECAAIWKRRRRRSR</sequence>
<evidence type="ECO:0000313" key="3">
    <source>
        <dbReference type="EMBL" id="GLY87788.1"/>
    </source>
</evidence>
<evidence type="ECO:0000313" key="5">
    <source>
        <dbReference type="Proteomes" id="UP001165135"/>
    </source>
</evidence>
<gene>
    <name evidence="2" type="ORF">Airi01_098180</name>
    <name evidence="3" type="ORF">Airi02_057170</name>
</gene>
<dbReference type="AlphaFoldDB" id="A0A9W6RS59"/>
<evidence type="ECO:0000256" key="1">
    <source>
        <dbReference type="SAM" id="MobiDB-lite"/>
    </source>
</evidence>
<organism evidence="2 5">
    <name type="scientific">Actinoallomurus iriomotensis</name>
    <dbReference type="NCBI Taxonomy" id="478107"/>
    <lineage>
        <taxon>Bacteria</taxon>
        <taxon>Bacillati</taxon>
        <taxon>Actinomycetota</taxon>
        <taxon>Actinomycetes</taxon>
        <taxon>Streptosporangiales</taxon>
        <taxon>Thermomonosporaceae</taxon>
        <taxon>Actinoallomurus</taxon>
    </lineage>
</organism>
<keyword evidence="4" id="KW-1185">Reference proteome</keyword>
<accession>A0A9W6RS59</accession>
<evidence type="ECO:0000313" key="2">
    <source>
        <dbReference type="EMBL" id="GLY81551.1"/>
    </source>
</evidence>
<reference evidence="2" key="1">
    <citation type="submission" date="2023-03" db="EMBL/GenBank/DDBJ databases">
        <title>Actinoallomurus iriomotensis NBRC 103681.</title>
        <authorList>
            <person name="Ichikawa N."/>
            <person name="Sato H."/>
            <person name="Tonouchi N."/>
        </authorList>
    </citation>
    <scope>NUCLEOTIDE SEQUENCE</scope>
    <source>
        <strain evidence="2">NBRC 103681</strain>
    </source>
</reference>
<dbReference type="Proteomes" id="UP001165074">
    <property type="component" value="Unassembled WGS sequence"/>
</dbReference>
<reference evidence="3" key="2">
    <citation type="submission" date="2023-03" db="EMBL/GenBank/DDBJ databases">
        <title>Actinoallomurus iriomotensis NBRC 103684.</title>
        <authorList>
            <person name="Ichikawa N."/>
            <person name="Sato H."/>
            <person name="Tonouchi N."/>
        </authorList>
    </citation>
    <scope>NUCLEOTIDE SEQUENCE</scope>
    <source>
        <strain evidence="3">NBRC 103684</strain>
    </source>
</reference>
<protein>
    <submittedName>
        <fullName evidence="2">Uncharacterized protein</fullName>
    </submittedName>
</protein>
<dbReference type="Proteomes" id="UP001165135">
    <property type="component" value="Unassembled WGS sequence"/>
</dbReference>
<name>A0A9W6RS59_9ACTN</name>
<proteinExistence type="predicted"/>
<feature type="region of interest" description="Disordered" evidence="1">
    <location>
        <begin position="1"/>
        <end position="32"/>
    </location>
</feature>
<evidence type="ECO:0000313" key="4">
    <source>
        <dbReference type="Proteomes" id="UP001165074"/>
    </source>
</evidence>
<dbReference type="EMBL" id="BSTJ01000020">
    <property type="protein sequence ID" value="GLY81551.1"/>
    <property type="molecule type" value="Genomic_DNA"/>
</dbReference>
<comment type="caution">
    <text evidence="2">The sequence shown here is derived from an EMBL/GenBank/DDBJ whole genome shotgun (WGS) entry which is preliminary data.</text>
</comment>
<dbReference type="EMBL" id="BSTK01000009">
    <property type="protein sequence ID" value="GLY87788.1"/>
    <property type="molecule type" value="Genomic_DNA"/>
</dbReference>